<dbReference type="Proteomes" id="UP000778951">
    <property type="component" value="Unassembled WGS sequence"/>
</dbReference>
<keyword evidence="2" id="KW-1185">Reference proteome</keyword>
<reference evidence="1" key="1">
    <citation type="submission" date="2020-03" db="EMBL/GenBank/DDBJ databases">
        <title>Spirochaetal bacteria isolated from arthropods constitute a novel genus Entomospira genus novum within the order Spirochaetales.</title>
        <authorList>
            <person name="Grana-Miraglia L."/>
            <person name="Sikutova S."/>
            <person name="Fingerle V."/>
            <person name="Sing A."/>
            <person name="Castillo-Ramirez S."/>
            <person name="Margos G."/>
            <person name="Rudolf I."/>
        </authorList>
    </citation>
    <scope>NUCLEOTIDE SEQUENCE</scope>
    <source>
        <strain evidence="1">BR149</strain>
    </source>
</reference>
<proteinExistence type="predicted"/>
<protein>
    <submittedName>
        <fullName evidence="1">TraB/GumN family protein</fullName>
    </submittedName>
</protein>
<sequence>MKHPKSTMILAIILLLALPSARILPKPTPPRKEHTMLFFKASREETTLYLFGSIGGVFKPDLVYPLPARIHQALASSQLYLYHRISEEDIAHLDQASISQQPWDKLLTPEALRQLTAIVQAMPLQEEQKAILLSYHPWLVMQLLYYNTLTQLGFHAQSEEEYLLNHALEKEIPSKTFQLLPAEIPYLLTTSQRYPNELYQWVFMKLRFLQGGINLAEALQHAWLKGDIDTVLDQLVISRSPDFAFMQEDELLLYEATNQIIWASVDQFLSSTEHDQPTLFLALPAEYLLDSGGFASYLEEMGFQLTQI</sequence>
<evidence type="ECO:0000313" key="2">
    <source>
        <dbReference type="Proteomes" id="UP000778951"/>
    </source>
</evidence>
<accession>A0A968KZX3</accession>
<evidence type="ECO:0000313" key="1">
    <source>
        <dbReference type="EMBL" id="NIZ69756.1"/>
    </source>
</evidence>
<dbReference type="EMBL" id="JAATLM010000001">
    <property type="protein sequence ID" value="NIZ69756.1"/>
    <property type="molecule type" value="Genomic_DNA"/>
</dbReference>
<name>A0A968KZX3_9SPIO</name>
<dbReference type="InterPro" id="IPR002816">
    <property type="entry name" value="TraB/PrgY/GumN_fam"/>
</dbReference>
<dbReference type="RefSeq" id="WP_167695837.1">
    <property type="nucleotide sequence ID" value="NZ_CP118181.1"/>
</dbReference>
<dbReference type="AlphaFoldDB" id="A0A968KZX3"/>
<dbReference type="Pfam" id="PF01963">
    <property type="entry name" value="TraB_PrgY_gumN"/>
    <property type="match status" value="1"/>
</dbReference>
<gene>
    <name evidence="1" type="ORF">HCT48_05965</name>
</gene>
<organism evidence="1 2">
    <name type="scientific">Entomospira culicis</name>
    <dbReference type="NCBI Taxonomy" id="2719989"/>
    <lineage>
        <taxon>Bacteria</taxon>
        <taxon>Pseudomonadati</taxon>
        <taxon>Spirochaetota</taxon>
        <taxon>Spirochaetia</taxon>
        <taxon>Spirochaetales</taxon>
        <taxon>Spirochaetaceae</taxon>
        <taxon>Entomospira</taxon>
    </lineage>
</organism>
<comment type="caution">
    <text evidence="1">The sequence shown here is derived from an EMBL/GenBank/DDBJ whole genome shotgun (WGS) entry which is preliminary data.</text>
</comment>